<dbReference type="Proteomes" id="UP000326396">
    <property type="component" value="Linkage Group LG3"/>
</dbReference>
<protein>
    <submittedName>
        <fullName evidence="2">Uncharacterized protein</fullName>
    </submittedName>
</protein>
<feature type="region of interest" description="Disordered" evidence="1">
    <location>
        <begin position="1"/>
        <end position="59"/>
    </location>
</feature>
<evidence type="ECO:0000256" key="1">
    <source>
        <dbReference type="SAM" id="MobiDB-lite"/>
    </source>
</evidence>
<reference evidence="2 3" key="1">
    <citation type="submission" date="2019-05" db="EMBL/GenBank/DDBJ databases">
        <title>Mikania micrantha, genome provides insights into the molecular mechanism of rapid growth.</title>
        <authorList>
            <person name="Liu B."/>
        </authorList>
    </citation>
    <scope>NUCLEOTIDE SEQUENCE [LARGE SCALE GENOMIC DNA]</scope>
    <source>
        <strain evidence="2">NLD-2019</strain>
        <tissue evidence="2">Leaf</tissue>
    </source>
</reference>
<dbReference type="PANTHER" id="PTHR34835">
    <property type="entry name" value="OS07G0283600 PROTEIN-RELATED"/>
    <property type="match status" value="1"/>
</dbReference>
<evidence type="ECO:0000313" key="2">
    <source>
        <dbReference type="EMBL" id="KAD4386040.1"/>
    </source>
</evidence>
<feature type="compositionally biased region" description="Polar residues" evidence="1">
    <location>
        <begin position="44"/>
        <end position="59"/>
    </location>
</feature>
<organism evidence="2 3">
    <name type="scientific">Mikania micrantha</name>
    <name type="common">bitter vine</name>
    <dbReference type="NCBI Taxonomy" id="192012"/>
    <lineage>
        <taxon>Eukaryota</taxon>
        <taxon>Viridiplantae</taxon>
        <taxon>Streptophyta</taxon>
        <taxon>Embryophyta</taxon>
        <taxon>Tracheophyta</taxon>
        <taxon>Spermatophyta</taxon>
        <taxon>Magnoliopsida</taxon>
        <taxon>eudicotyledons</taxon>
        <taxon>Gunneridae</taxon>
        <taxon>Pentapetalae</taxon>
        <taxon>asterids</taxon>
        <taxon>campanulids</taxon>
        <taxon>Asterales</taxon>
        <taxon>Asteraceae</taxon>
        <taxon>Asteroideae</taxon>
        <taxon>Heliantheae alliance</taxon>
        <taxon>Eupatorieae</taxon>
        <taxon>Mikania</taxon>
    </lineage>
</organism>
<sequence length="758" mass="87190">MANDGDAANMITSGLQTVATQQSPQRSSMANDGEATEMLPISQLEEQSVKNDPTQQNEETIPVLLHKRQSERIEMKCFSRFTNEESNPIILDNEEIDNESNDKDNSDSNKPIKEFLKPNKERKQKLKLKAKKVDKLKEAGSKRKIETTQQAEKVKIKKSKGNFEKLEENQSPYFEYTGQKIFMRCSPANLINFLEKLNEDQEKAVKEMGFGEVLCLKLHTIPTAFGYWLLKNYNPETDVQNIGSSQFKITPDLIHLVFGILNGKIMVHEKFRPNSNDAVVSEWRSQFGNDIPKKISMKDFAQHLTTRNDSGRMFKLNFLVMFFSIMGESMKSNTVNQRFLTSVTTKMDVKKLSWCDYVLTCLRKTRQTWNGGEDELFNRPLVLLAFKLHKPDTTENEESSKGAGKEEEVGINIDETVVEKEATVQTEEMISKALILFEEHANKVRELLDETNKLYPGSILIKEKEIQWKTSVEKYSKTEMEEDYTPVMEPENNYDIPSISPLDVSPSLLREFIEMEKNALIELENKALNKTVDRLFEGPSFNLLGEKQETVGGMQTEDDEQNQNLEVQIAKVISELPLLQSRGQEYQTPEKAMLCVVDPVSSVRPEECEVKNPKRPQRKKVLPEVLCSPYIQRQVVMADKRTSTENNLSSYIFAASGECWDLMFLISDVITSSRVMFESLKPGIEIYVDVINAWAHILNREERKRSRNSIHRLFCTSPMISYVVEDMKKYLNLPPTEKGKLQKNAKQRIYKRLTEHLF</sequence>
<keyword evidence="3" id="KW-1185">Reference proteome</keyword>
<dbReference type="OrthoDB" id="1749738at2759"/>
<comment type="caution">
    <text evidence="2">The sequence shown here is derived from an EMBL/GenBank/DDBJ whole genome shotgun (WGS) entry which is preliminary data.</text>
</comment>
<gene>
    <name evidence="2" type="ORF">E3N88_26209</name>
</gene>
<feature type="compositionally biased region" description="Basic and acidic residues" evidence="1">
    <location>
        <begin position="100"/>
        <end position="121"/>
    </location>
</feature>
<feature type="region of interest" description="Disordered" evidence="1">
    <location>
        <begin position="88"/>
        <end position="121"/>
    </location>
</feature>
<accession>A0A5N6N8L7</accession>
<dbReference type="PANTHER" id="PTHR34835:SF90">
    <property type="entry name" value="AMINOTRANSFERASE-LIKE PLANT MOBILE DOMAIN-CONTAINING PROTEIN"/>
    <property type="match status" value="1"/>
</dbReference>
<feature type="compositionally biased region" description="Polar residues" evidence="1">
    <location>
        <begin position="10"/>
        <end position="30"/>
    </location>
</feature>
<proteinExistence type="predicted"/>
<evidence type="ECO:0000313" key="3">
    <source>
        <dbReference type="Proteomes" id="UP000326396"/>
    </source>
</evidence>
<name>A0A5N6N8L7_9ASTR</name>
<dbReference type="AlphaFoldDB" id="A0A5N6N8L7"/>
<dbReference type="EMBL" id="SZYD01000013">
    <property type="protein sequence ID" value="KAD4386040.1"/>
    <property type="molecule type" value="Genomic_DNA"/>
</dbReference>